<evidence type="ECO:0000313" key="2">
    <source>
        <dbReference type="EMBL" id="WQG87924.1"/>
    </source>
</evidence>
<reference evidence="2 4" key="2">
    <citation type="submission" date="2023-11" db="EMBL/GenBank/DDBJ databases">
        <title>MicrobeMod: A computational toolkit for identifying prokaryotic methylation and restriction-modification with nanopore sequencing.</title>
        <authorList>
            <person name="Crits-Christoph A."/>
            <person name="Kang S.C."/>
            <person name="Lee H."/>
            <person name="Ostrov N."/>
        </authorList>
    </citation>
    <scope>NUCLEOTIDE SEQUENCE [LARGE SCALE GENOMIC DNA]</scope>
    <source>
        <strain evidence="2 4">ATCC 23090</strain>
    </source>
</reference>
<protein>
    <recommendedName>
        <fullName evidence="5">Lipocalin-like domain-containing protein</fullName>
    </recommendedName>
</protein>
<dbReference type="PROSITE" id="PS51257">
    <property type="entry name" value="PROKAR_LIPOPROTEIN"/>
    <property type="match status" value="1"/>
</dbReference>
<dbReference type="OrthoDB" id="669008at2"/>
<dbReference type="EMBL" id="FPIZ01000021">
    <property type="protein sequence ID" value="SFW82440.1"/>
    <property type="molecule type" value="Genomic_DNA"/>
</dbReference>
<evidence type="ECO:0000313" key="3">
    <source>
        <dbReference type="Proteomes" id="UP000183788"/>
    </source>
</evidence>
<dbReference type="STRING" id="1004.SAMN05661012_05231"/>
<organism evidence="1 3">
    <name type="scientific">Chitinophaga sancti</name>
    <dbReference type="NCBI Taxonomy" id="1004"/>
    <lineage>
        <taxon>Bacteria</taxon>
        <taxon>Pseudomonadati</taxon>
        <taxon>Bacteroidota</taxon>
        <taxon>Chitinophagia</taxon>
        <taxon>Chitinophagales</taxon>
        <taxon>Chitinophagaceae</taxon>
        <taxon>Chitinophaga</taxon>
    </lineage>
</organism>
<dbReference type="Proteomes" id="UP001326715">
    <property type="component" value="Chromosome"/>
</dbReference>
<evidence type="ECO:0000313" key="4">
    <source>
        <dbReference type="Proteomes" id="UP001326715"/>
    </source>
</evidence>
<evidence type="ECO:0008006" key="5">
    <source>
        <dbReference type="Google" id="ProtNLM"/>
    </source>
</evidence>
<sequence>MRSIFTWLLLLMLFCSCEKNDTEATPSIDVTGSWELAASMKLPDTTWQSVSGADSSTYSFDGNGGVVYATKAWRTKGIYKVIADGNKVKLIISTDSLSQYLEVERISDSTIRVDDWLKAVNKGYTSRRFVRVD</sequence>
<accession>A0A1K1SDH2</accession>
<evidence type="ECO:0000313" key="1">
    <source>
        <dbReference type="EMBL" id="SFW82440.1"/>
    </source>
</evidence>
<proteinExistence type="predicted"/>
<dbReference type="Proteomes" id="UP000183788">
    <property type="component" value="Unassembled WGS sequence"/>
</dbReference>
<dbReference type="AlphaFoldDB" id="A0A1K1SDH2"/>
<reference evidence="1 3" key="1">
    <citation type="submission" date="2016-11" db="EMBL/GenBank/DDBJ databases">
        <authorList>
            <person name="Jaros S."/>
            <person name="Januszkiewicz K."/>
            <person name="Wedrychowicz H."/>
        </authorList>
    </citation>
    <scope>NUCLEOTIDE SEQUENCE [LARGE SCALE GENOMIC DNA]</scope>
    <source>
        <strain evidence="1 3">DSM 784</strain>
    </source>
</reference>
<keyword evidence="4" id="KW-1185">Reference proteome</keyword>
<gene>
    <name evidence="1" type="ORF">SAMN05661012_05231</name>
    <name evidence="2" type="ORF">SR876_23635</name>
</gene>
<dbReference type="RefSeq" id="WP_072364247.1">
    <property type="nucleotide sequence ID" value="NZ_CBHWAX010000109.1"/>
</dbReference>
<dbReference type="EMBL" id="CP140154">
    <property type="protein sequence ID" value="WQG87924.1"/>
    <property type="molecule type" value="Genomic_DNA"/>
</dbReference>
<name>A0A1K1SDH2_9BACT</name>